<proteinExistence type="predicted"/>
<dbReference type="Gene3D" id="3.10.10.10">
    <property type="entry name" value="HIV Type 1 Reverse Transcriptase, subunit A, domain 1"/>
    <property type="match status" value="1"/>
</dbReference>
<dbReference type="OrthoDB" id="1928766at2759"/>
<dbReference type="SUPFAM" id="SSF56672">
    <property type="entry name" value="DNA/RNA polymerases"/>
    <property type="match status" value="1"/>
</dbReference>
<dbReference type="InterPro" id="IPR053134">
    <property type="entry name" value="RNA-dir_DNA_polymerase"/>
</dbReference>
<sequence>MPPSLSHPRIQVNRSATEEVKGRKNERRPGKRLGSYSQQDSSRRYIMVKKTSGKWCMCTYYTDLNKAYHKDPYPLPNIDRLVDGASGFALLSFIDAYLGYNQIKMHP</sequence>
<protein>
    <recommendedName>
        <fullName evidence="4">Reverse transcriptase domain-containing protein</fullName>
    </recommendedName>
</protein>
<dbReference type="AlphaFoldDB" id="A0A371GX55"/>
<reference evidence="2" key="1">
    <citation type="submission" date="2018-05" db="EMBL/GenBank/DDBJ databases">
        <title>Draft genome of Mucuna pruriens seed.</title>
        <authorList>
            <person name="Nnadi N.E."/>
            <person name="Vos R."/>
            <person name="Hasami M.H."/>
            <person name="Devisetty U.K."/>
            <person name="Aguiy J.C."/>
        </authorList>
    </citation>
    <scope>NUCLEOTIDE SEQUENCE [LARGE SCALE GENOMIC DNA]</scope>
    <source>
        <strain evidence="2">JCA_2017</strain>
    </source>
</reference>
<gene>
    <name evidence="2" type="ORF">CR513_22499</name>
</gene>
<comment type="caution">
    <text evidence="2">The sequence shown here is derived from an EMBL/GenBank/DDBJ whole genome shotgun (WGS) entry which is preliminary data.</text>
</comment>
<dbReference type="InterPro" id="IPR043502">
    <property type="entry name" value="DNA/RNA_pol_sf"/>
</dbReference>
<evidence type="ECO:0008006" key="4">
    <source>
        <dbReference type="Google" id="ProtNLM"/>
    </source>
</evidence>
<evidence type="ECO:0000313" key="2">
    <source>
        <dbReference type="EMBL" id="RDX95026.1"/>
    </source>
</evidence>
<dbReference type="InterPro" id="IPR043128">
    <property type="entry name" value="Rev_trsase/Diguanyl_cyclase"/>
</dbReference>
<feature type="non-terminal residue" evidence="2">
    <location>
        <position position="1"/>
    </location>
</feature>
<feature type="region of interest" description="Disordered" evidence="1">
    <location>
        <begin position="1"/>
        <end position="40"/>
    </location>
</feature>
<dbReference type="Gene3D" id="3.30.70.270">
    <property type="match status" value="1"/>
</dbReference>
<dbReference type="EMBL" id="QJKJ01004224">
    <property type="protein sequence ID" value="RDX95026.1"/>
    <property type="molecule type" value="Genomic_DNA"/>
</dbReference>
<dbReference type="PANTHER" id="PTHR24559:SF430">
    <property type="entry name" value="RNA-DIRECTED DNA POLYMERASE"/>
    <property type="match status" value="1"/>
</dbReference>
<accession>A0A371GX55</accession>
<keyword evidence="3" id="KW-1185">Reference proteome</keyword>
<dbReference type="PANTHER" id="PTHR24559">
    <property type="entry name" value="TRANSPOSON TY3-I GAG-POL POLYPROTEIN"/>
    <property type="match status" value="1"/>
</dbReference>
<name>A0A371GX55_MUCPR</name>
<evidence type="ECO:0000256" key="1">
    <source>
        <dbReference type="SAM" id="MobiDB-lite"/>
    </source>
</evidence>
<organism evidence="2 3">
    <name type="scientific">Mucuna pruriens</name>
    <name type="common">Velvet bean</name>
    <name type="synonym">Dolichos pruriens</name>
    <dbReference type="NCBI Taxonomy" id="157652"/>
    <lineage>
        <taxon>Eukaryota</taxon>
        <taxon>Viridiplantae</taxon>
        <taxon>Streptophyta</taxon>
        <taxon>Embryophyta</taxon>
        <taxon>Tracheophyta</taxon>
        <taxon>Spermatophyta</taxon>
        <taxon>Magnoliopsida</taxon>
        <taxon>eudicotyledons</taxon>
        <taxon>Gunneridae</taxon>
        <taxon>Pentapetalae</taxon>
        <taxon>rosids</taxon>
        <taxon>fabids</taxon>
        <taxon>Fabales</taxon>
        <taxon>Fabaceae</taxon>
        <taxon>Papilionoideae</taxon>
        <taxon>50 kb inversion clade</taxon>
        <taxon>NPAAA clade</taxon>
        <taxon>indigoferoid/millettioid clade</taxon>
        <taxon>Phaseoleae</taxon>
        <taxon>Mucuna</taxon>
    </lineage>
</organism>
<evidence type="ECO:0000313" key="3">
    <source>
        <dbReference type="Proteomes" id="UP000257109"/>
    </source>
</evidence>
<dbReference type="Proteomes" id="UP000257109">
    <property type="component" value="Unassembled WGS sequence"/>
</dbReference>